<name>A0A0E1W6Y4_BURPE</name>
<evidence type="ECO:0008006" key="2">
    <source>
        <dbReference type="Google" id="ProtNLM"/>
    </source>
</evidence>
<evidence type="ECO:0000313" key="1">
    <source>
        <dbReference type="EMBL" id="EET08061.1"/>
    </source>
</evidence>
<reference evidence="1" key="1">
    <citation type="submission" date="2009-05" db="EMBL/GenBank/DDBJ databases">
        <authorList>
            <person name="Harkins D.M."/>
            <person name="DeShazer D."/>
            <person name="Woods D.E."/>
            <person name="Brinkac L.M."/>
            <person name="Brown K.A."/>
            <person name="Hung G.C."/>
            <person name="Tuanyok A."/>
            <person name="Zhang B."/>
            <person name="Nierman W.C."/>
        </authorList>
    </citation>
    <scope>NUCLEOTIDE SEQUENCE [LARGE SCALE GENOMIC DNA]</scope>
    <source>
        <strain evidence="1">1710a</strain>
    </source>
</reference>
<dbReference type="EMBL" id="CM000832">
    <property type="protein sequence ID" value="EET08061.1"/>
    <property type="molecule type" value="Genomic_DNA"/>
</dbReference>
<gene>
    <name evidence="1" type="ORF">BURPS1710A_3493</name>
</gene>
<dbReference type="Proteomes" id="UP000001812">
    <property type="component" value="Chromosome I"/>
</dbReference>
<organism evidence="1">
    <name type="scientific">Burkholderia pseudomallei 1710a</name>
    <dbReference type="NCBI Taxonomy" id="320371"/>
    <lineage>
        <taxon>Bacteria</taxon>
        <taxon>Pseudomonadati</taxon>
        <taxon>Pseudomonadota</taxon>
        <taxon>Betaproteobacteria</taxon>
        <taxon>Burkholderiales</taxon>
        <taxon>Burkholderiaceae</taxon>
        <taxon>Burkholderia</taxon>
        <taxon>pseudomallei group</taxon>
    </lineage>
</organism>
<dbReference type="Pfam" id="PF11162">
    <property type="entry name" value="DUF2946"/>
    <property type="match status" value="1"/>
</dbReference>
<protein>
    <recommendedName>
        <fullName evidence="2">DUF2946 domain-containing protein</fullName>
    </recommendedName>
</protein>
<sequence>MRDPARIRILRSACANCLVILRASFPEAAMKRSTRWMSLVWLALVLNVLSPVVGYARAAANAADSPFALELCSAAGAQRVVVDSGGEPRRGDASLAHVAHCVYCPGFAANLALGSSTPALPGFVRAFVYASRVERPAVFFRRGVRIAQPRAPPETVPV</sequence>
<dbReference type="HOGENOM" id="CLU_137802_0_0_4"/>
<dbReference type="InterPro" id="IPR021333">
    <property type="entry name" value="DUF2946"/>
</dbReference>
<accession>A0A0E1W6Y4</accession>
<proteinExistence type="predicted"/>
<dbReference type="AlphaFoldDB" id="A0A0E1W6Y4"/>